<comment type="similarity">
    <text evidence="7">Belongs to the MraZ family.</text>
</comment>
<reference evidence="9 10" key="1">
    <citation type="journal article" date="2011" name="J. Bacteriol.">
        <title>Genome sequence of 'Pedosphaera parvula' Ellin514, an aerobic Verrucomicrobial isolate from pasture soil.</title>
        <authorList>
            <person name="Kant R."/>
            <person name="van Passel M.W."/>
            <person name="Sangwan P."/>
            <person name="Palva A."/>
            <person name="Lucas S."/>
            <person name="Copeland A."/>
            <person name="Lapidus A."/>
            <person name="Glavina Del Rio T."/>
            <person name="Dalin E."/>
            <person name="Tice H."/>
            <person name="Bruce D."/>
            <person name="Goodwin L."/>
            <person name="Pitluck S."/>
            <person name="Chertkov O."/>
            <person name="Larimer F.W."/>
            <person name="Land M.L."/>
            <person name="Hauser L."/>
            <person name="Brettin T.S."/>
            <person name="Detter J.C."/>
            <person name="Han S."/>
            <person name="de Vos W.M."/>
            <person name="Janssen P.H."/>
            <person name="Smidt H."/>
        </authorList>
    </citation>
    <scope>NUCLEOTIDE SEQUENCE [LARGE SCALE GENOMIC DNA]</scope>
    <source>
        <strain evidence="9 10">Ellin514</strain>
    </source>
</reference>
<dbReference type="Gene3D" id="3.40.1550.20">
    <property type="entry name" value="Transcriptional regulator MraZ domain"/>
    <property type="match status" value="1"/>
</dbReference>
<dbReference type="RefSeq" id="WP_007415619.1">
    <property type="nucleotide sequence ID" value="NZ_ABOX02000017.1"/>
</dbReference>
<organism evidence="9 10">
    <name type="scientific">Pedosphaera parvula (strain Ellin514)</name>
    <dbReference type="NCBI Taxonomy" id="320771"/>
    <lineage>
        <taxon>Bacteria</taxon>
        <taxon>Pseudomonadati</taxon>
        <taxon>Verrucomicrobiota</taxon>
        <taxon>Pedosphaerae</taxon>
        <taxon>Pedosphaerales</taxon>
        <taxon>Pedosphaeraceae</taxon>
        <taxon>Pedosphaera</taxon>
    </lineage>
</organism>
<dbReference type="HAMAP" id="MF_01008">
    <property type="entry name" value="MraZ"/>
    <property type="match status" value="1"/>
</dbReference>
<dbReference type="InterPro" id="IPR035644">
    <property type="entry name" value="MraZ_C"/>
</dbReference>
<accession>B9XIH6</accession>
<feature type="domain" description="SpoVT-AbrB" evidence="8">
    <location>
        <begin position="92"/>
        <end position="135"/>
    </location>
</feature>
<dbReference type="Proteomes" id="UP000003688">
    <property type="component" value="Unassembled WGS sequence"/>
</dbReference>
<evidence type="ECO:0000256" key="6">
    <source>
        <dbReference type="ARBA" id="ARBA00023163"/>
    </source>
</evidence>
<dbReference type="InterPro" id="IPR038619">
    <property type="entry name" value="MraZ_sf"/>
</dbReference>
<dbReference type="InterPro" id="IPR003444">
    <property type="entry name" value="MraZ"/>
</dbReference>
<dbReference type="AlphaFoldDB" id="B9XIH6"/>
<evidence type="ECO:0000313" key="10">
    <source>
        <dbReference type="Proteomes" id="UP000003688"/>
    </source>
</evidence>
<dbReference type="CDD" id="cd16321">
    <property type="entry name" value="MraZ_C"/>
    <property type="match status" value="1"/>
</dbReference>
<dbReference type="Pfam" id="PF02381">
    <property type="entry name" value="MraZ"/>
    <property type="match status" value="1"/>
</dbReference>
<dbReference type="OrthoDB" id="9807753at2"/>
<dbReference type="GO" id="GO:0000976">
    <property type="term" value="F:transcription cis-regulatory region binding"/>
    <property type="evidence" value="ECO:0007669"/>
    <property type="project" value="TreeGrafter"/>
</dbReference>
<evidence type="ECO:0000256" key="7">
    <source>
        <dbReference type="HAMAP-Rule" id="MF_01008"/>
    </source>
</evidence>
<keyword evidence="3" id="KW-0677">Repeat</keyword>
<dbReference type="SUPFAM" id="SSF89447">
    <property type="entry name" value="AbrB/MazE/MraZ-like"/>
    <property type="match status" value="1"/>
</dbReference>
<dbReference type="PANTHER" id="PTHR34701">
    <property type="entry name" value="TRANSCRIPTIONAL REGULATOR MRAZ"/>
    <property type="match status" value="1"/>
</dbReference>
<dbReference type="InterPro" id="IPR037914">
    <property type="entry name" value="SpoVT-AbrB_sf"/>
</dbReference>
<keyword evidence="4 7" id="KW-0805">Transcription regulation</keyword>
<dbReference type="GO" id="GO:0005737">
    <property type="term" value="C:cytoplasm"/>
    <property type="evidence" value="ECO:0007669"/>
    <property type="project" value="UniProtKB-UniRule"/>
</dbReference>
<evidence type="ECO:0000256" key="4">
    <source>
        <dbReference type="ARBA" id="ARBA00023015"/>
    </source>
</evidence>
<dbReference type="InterPro" id="IPR035642">
    <property type="entry name" value="MraZ_N"/>
</dbReference>
<keyword evidence="2 7" id="KW-0963">Cytoplasm</keyword>
<dbReference type="InterPro" id="IPR020603">
    <property type="entry name" value="MraZ_dom"/>
</dbReference>
<sequence length="154" mass="17041">MPGTETNEVIYYNSLFHHGVDEKRRVQIPAKWRPSQPDVEFTLILWPNGAQPDACLMVLPPAEMAALAEKIRQMSFADPKASALRRLLGSKSASCSLDKGGRICIPESMAKAVGIDKEAVMVGLVDRFEIWNPERYETVSAVDAALLPEAFKLI</sequence>
<comment type="subcellular location">
    <subcellularLocation>
        <location evidence="7">Cytoplasm</location>
        <location evidence="7">Nucleoid</location>
    </subcellularLocation>
</comment>
<dbReference type="InterPro" id="IPR007159">
    <property type="entry name" value="SpoVT-AbrB_dom"/>
</dbReference>
<keyword evidence="5 7" id="KW-0238">DNA-binding</keyword>
<evidence type="ECO:0000259" key="8">
    <source>
        <dbReference type="PROSITE" id="PS51740"/>
    </source>
</evidence>
<evidence type="ECO:0000313" key="9">
    <source>
        <dbReference type="EMBL" id="EEF60437.1"/>
    </source>
</evidence>
<dbReference type="GO" id="GO:0003700">
    <property type="term" value="F:DNA-binding transcription factor activity"/>
    <property type="evidence" value="ECO:0007669"/>
    <property type="project" value="UniProtKB-UniRule"/>
</dbReference>
<dbReference type="GO" id="GO:0009295">
    <property type="term" value="C:nucleoid"/>
    <property type="evidence" value="ECO:0007669"/>
    <property type="project" value="UniProtKB-SubCell"/>
</dbReference>
<dbReference type="CDD" id="cd16320">
    <property type="entry name" value="MraZ_N"/>
    <property type="match status" value="1"/>
</dbReference>
<dbReference type="PANTHER" id="PTHR34701:SF1">
    <property type="entry name" value="TRANSCRIPTIONAL REGULATOR MRAZ"/>
    <property type="match status" value="1"/>
</dbReference>
<dbReference type="PROSITE" id="PS51740">
    <property type="entry name" value="SPOVT_ABRB"/>
    <property type="match status" value="1"/>
</dbReference>
<evidence type="ECO:0000256" key="5">
    <source>
        <dbReference type="ARBA" id="ARBA00023125"/>
    </source>
</evidence>
<name>B9XIH6_PEDPL</name>
<dbReference type="STRING" id="320771.Cflav_PD3407"/>
<gene>
    <name evidence="7" type="primary">mraZ</name>
    <name evidence="9" type="ORF">Cflav_PD3407</name>
</gene>
<comment type="subunit">
    <text evidence="7">Forms oligomers.</text>
</comment>
<keyword evidence="6 7" id="KW-0804">Transcription</keyword>
<protein>
    <recommendedName>
        <fullName evidence="1 7">Transcriptional regulator MraZ</fullName>
    </recommendedName>
</protein>
<proteinExistence type="inferred from homology"/>
<evidence type="ECO:0000256" key="1">
    <source>
        <dbReference type="ARBA" id="ARBA00013860"/>
    </source>
</evidence>
<evidence type="ECO:0000256" key="3">
    <source>
        <dbReference type="ARBA" id="ARBA00022737"/>
    </source>
</evidence>
<comment type="caution">
    <text evidence="9">The sequence shown here is derived from an EMBL/GenBank/DDBJ whole genome shotgun (WGS) entry which is preliminary data.</text>
</comment>
<evidence type="ECO:0000256" key="2">
    <source>
        <dbReference type="ARBA" id="ARBA00022490"/>
    </source>
</evidence>
<dbReference type="GO" id="GO:2000143">
    <property type="term" value="P:negative regulation of DNA-templated transcription initiation"/>
    <property type="evidence" value="ECO:0007669"/>
    <property type="project" value="TreeGrafter"/>
</dbReference>
<keyword evidence="10" id="KW-1185">Reference proteome</keyword>
<dbReference type="EMBL" id="ABOX02000017">
    <property type="protein sequence ID" value="EEF60437.1"/>
    <property type="molecule type" value="Genomic_DNA"/>
</dbReference>